<dbReference type="InterPro" id="IPR053842">
    <property type="entry name" value="NikA-like"/>
</dbReference>
<evidence type="ECO:0000256" key="1">
    <source>
        <dbReference type="SAM" id="MobiDB-lite"/>
    </source>
</evidence>
<dbReference type="Pfam" id="PF21983">
    <property type="entry name" value="NikA-like"/>
    <property type="match status" value="1"/>
</dbReference>
<keyword evidence="3" id="KW-1185">Reference proteome</keyword>
<reference evidence="3" key="1">
    <citation type="submission" date="2016-04" db="EMBL/GenBank/DDBJ databases">
        <authorList>
            <person name="Chen L."/>
            <person name="Zhuang W."/>
            <person name="Wang G."/>
        </authorList>
    </citation>
    <scope>NUCLEOTIDE SEQUENCE [LARGE SCALE GENOMIC DNA]</scope>
    <source>
        <strain evidence="3">17621</strain>
    </source>
</reference>
<dbReference type="RefSeq" id="WP_081203069.1">
    <property type="nucleotide sequence ID" value="NZ_FOCZ01000029.1"/>
</dbReference>
<organism evidence="2 3">
    <name type="scientific">Niastella yeongjuensis</name>
    <dbReference type="NCBI Taxonomy" id="354355"/>
    <lineage>
        <taxon>Bacteria</taxon>
        <taxon>Pseudomonadati</taxon>
        <taxon>Bacteroidota</taxon>
        <taxon>Chitinophagia</taxon>
        <taxon>Chitinophagales</taxon>
        <taxon>Chitinophagaceae</taxon>
        <taxon>Niastella</taxon>
    </lineage>
</organism>
<accession>A0A1V9EC48</accession>
<dbReference type="EMBL" id="LVXG01000040">
    <property type="protein sequence ID" value="OQP43631.1"/>
    <property type="molecule type" value="Genomic_DNA"/>
</dbReference>
<dbReference type="Proteomes" id="UP000192610">
    <property type="component" value="Unassembled WGS sequence"/>
</dbReference>
<dbReference type="OrthoDB" id="3268254at2"/>
<evidence type="ECO:0000313" key="2">
    <source>
        <dbReference type="EMBL" id="OQP43631.1"/>
    </source>
</evidence>
<dbReference type="STRING" id="354355.SAMN05660816_06939"/>
<dbReference type="AlphaFoldDB" id="A0A1V9EC48"/>
<gene>
    <name evidence="2" type="ORF">A4H97_33775</name>
</gene>
<proteinExistence type="predicted"/>
<feature type="region of interest" description="Disordered" evidence="1">
    <location>
        <begin position="1"/>
        <end position="20"/>
    </location>
</feature>
<feature type="compositionally biased region" description="Basic residues" evidence="1">
    <location>
        <begin position="9"/>
        <end position="19"/>
    </location>
</feature>
<comment type="caution">
    <text evidence="2">The sequence shown here is derived from an EMBL/GenBank/DDBJ whole genome shotgun (WGS) entry which is preliminary data.</text>
</comment>
<name>A0A1V9EC48_9BACT</name>
<protein>
    <submittedName>
        <fullName evidence="2">Mobilization protein</fullName>
    </submittedName>
</protein>
<sequence>MEQLEKQTKNKGGRHKKAVKKDQIISVKCSSYERSIIVGKAKIAKVPTSEYMREIALTGKIDRREKALPPQVLQLTAMLNHIAANLNQIAKKRNRFEELTALERANLKVQSAELKQLAANIKLHLQ</sequence>
<evidence type="ECO:0000313" key="3">
    <source>
        <dbReference type="Proteomes" id="UP000192610"/>
    </source>
</evidence>